<dbReference type="RefSeq" id="WP_130450198.1">
    <property type="nucleotide sequence ID" value="NZ_SHLA01000001.1"/>
</dbReference>
<protein>
    <submittedName>
        <fullName evidence="1">Uncharacterized protein</fullName>
    </submittedName>
</protein>
<dbReference type="Proteomes" id="UP000292685">
    <property type="component" value="Unassembled WGS sequence"/>
</dbReference>
<comment type="caution">
    <text evidence="1">The sequence shown here is derived from an EMBL/GenBank/DDBJ whole genome shotgun (WGS) entry which is preliminary data.</text>
</comment>
<organism evidence="1 2">
    <name type="scientific">Zhihengliuella halotolerans</name>
    <dbReference type="NCBI Taxonomy" id="370736"/>
    <lineage>
        <taxon>Bacteria</taxon>
        <taxon>Bacillati</taxon>
        <taxon>Actinomycetota</taxon>
        <taxon>Actinomycetes</taxon>
        <taxon>Micrococcales</taxon>
        <taxon>Micrococcaceae</taxon>
        <taxon>Zhihengliuella</taxon>
    </lineage>
</organism>
<sequence length="98" mass="10740">MSTRVTQRDHYLQEANEAAGQAIARALGHDWNRLSVSTQAELALAGRAAVDAASPWLELTVLKKWLGKVGAAPAVRDWMEREINLLMRHLRAAAGPRG</sequence>
<dbReference type="EMBL" id="SHLA01000001">
    <property type="protein sequence ID" value="RZU61758.1"/>
    <property type="molecule type" value="Genomic_DNA"/>
</dbReference>
<keyword evidence="2" id="KW-1185">Reference proteome</keyword>
<evidence type="ECO:0000313" key="2">
    <source>
        <dbReference type="Proteomes" id="UP000292685"/>
    </source>
</evidence>
<reference evidence="1 2" key="1">
    <citation type="submission" date="2019-02" db="EMBL/GenBank/DDBJ databases">
        <title>Sequencing the genomes of 1000 actinobacteria strains.</title>
        <authorList>
            <person name="Klenk H.-P."/>
        </authorList>
    </citation>
    <scope>NUCLEOTIDE SEQUENCE [LARGE SCALE GENOMIC DNA]</scope>
    <source>
        <strain evidence="1 2">DSM 17364</strain>
    </source>
</reference>
<evidence type="ECO:0000313" key="1">
    <source>
        <dbReference type="EMBL" id="RZU61758.1"/>
    </source>
</evidence>
<name>A0A4Q8AC89_9MICC</name>
<dbReference type="AlphaFoldDB" id="A0A4Q8AC89"/>
<proteinExistence type="predicted"/>
<accession>A0A4Q8AC89</accession>
<gene>
    <name evidence="1" type="ORF">EV380_1336</name>
</gene>